<evidence type="ECO:0000313" key="2">
    <source>
        <dbReference type="EMBL" id="KAI1897168.1"/>
    </source>
</evidence>
<gene>
    <name evidence="2" type="ORF">AGOR_G00080430</name>
</gene>
<accession>A0A8T3DQE3</accession>
<dbReference type="InterPro" id="IPR028006">
    <property type="entry name" value="CEP15-like"/>
</dbReference>
<evidence type="ECO:0000256" key="1">
    <source>
        <dbReference type="SAM" id="MobiDB-lite"/>
    </source>
</evidence>
<dbReference type="EMBL" id="JAERUA010000007">
    <property type="protein sequence ID" value="KAI1897168.1"/>
    <property type="molecule type" value="Genomic_DNA"/>
</dbReference>
<keyword evidence="3" id="KW-1185">Reference proteome</keyword>
<evidence type="ECO:0000313" key="3">
    <source>
        <dbReference type="Proteomes" id="UP000829720"/>
    </source>
</evidence>
<dbReference type="PANTHER" id="PTHR14286:SF2">
    <property type="entry name" value="CENTROSOMAL PROTEIN 15 KDA"/>
    <property type="match status" value="1"/>
</dbReference>
<sequence>MEPHLTHEIELSHQYEEILKKRTTLLQEMESLQEQHKNRKKQQAALSKAANKRNAKLLEDLQETENRLNKRPLPHPDVISLETRYWACVEEKIPEWEPFLLGRGPSPARDSEKPRRQRRKGSPQDSSPTHMVTGLPPRSNMRSVI</sequence>
<organism evidence="2 3">
    <name type="scientific">Albula goreensis</name>
    <dbReference type="NCBI Taxonomy" id="1534307"/>
    <lineage>
        <taxon>Eukaryota</taxon>
        <taxon>Metazoa</taxon>
        <taxon>Chordata</taxon>
        <taxon>Craniata</taxon>
        <taxon>Vertebrata</taxon>
        <taxon>Euteleostomi</taxon>
        <taxon>Actinopterygii</taxon>
        <taxon>Neopterygii</taxon>
        <taxon>Teleostei</taxon>
        <taxon>Albuliformes</taxon>
        <taxon>Albulidae</taxon>
        <taxon>Albula</taxon>
    </lineage>
</organism>
<dbReference type="PANTHER" id="PTHR14286">
    <property type="entry name" value="GENE, 49355-RELATED"/>
    <property type="match status" value="1"/>
</dbReference>
<dbReference type="OrthoDB" id="9871079at2759"/>
<protein>
    <submittedName>
        <fullName evidence="2">Uncharacterized protein</fullName>
    </submittedName>
</protein>
<dbReference type="AlphaFoldDB" id="A0A8T3DQE3"/>
<comment type="caution">
    <text evidence="2">The sequence shown here is derived from an EMBL/GenBank/DDBJ whole genome shotgun (WGS) entry which is preliminary data.</text>
</comment>
<feature type="compositionally biased region" description="Basic and acidic residues" evidence="1">
    <location>
        <begin position="56"/>
        <end position="68"/>
    </location>
</feature>
<proteinExistence type="predicted"/>
<name>A0A8T3DQE3_9TELE</name>
<dbReference type="Proteomes" id="UP000829720">
    <property type="component" value="Unassembled WGS sequence"/>
</dbReference>
<feature type="region of interest" description="Disordered" evidence="1">
    <location>
        <begin position="98"/>
        <end position="145"/>
    </location>
</feature>
<feature type="region of interest" description="Disordered" evidence="1">
    <location>
        <begin position="31"/>
        <end position="75"/>
    </location>
</feature>
<dbReference type="Pfam" id="PF15134">
    <property type="entry name" value="CEP15-like"/>
    <property type="match status" value="1"/>
</dbReference>
<reference evidence="2" key="1">
    <citation type="submission" date="2021-01" db="EMBL/GenBank/DDBJ databases">
        <authorList>
            <person name="Zahm M."/>
            <person name="Roques C."/>
            <person name="Cabau C."/>
            <person name="Klopp C."/>
            <person name="Donnadieu C."/>
            <person name="Jouanno E."/>
            <person name="Lampietro C."/>
            <person name="Louis A."/>
            <person name="Herpin A."/>
            <person name="Echchiki A."/>
            <person name="Berthelot C."/>
            <person name="Parey E."/>
            <person name="Roest-Crollius H."/>
            <person name="Braasch I."/>
            <person name="Postlethwait J."/>
            <person name="Bobe J."/>
            <person name="Montfort J."/>
            <person name="Bouchez O."/>
            <person name="Begum T."/>
            <person name="Mejri S."/>
            <person name="Adams A."/>
            <person name="Chen W.-J."/>
            <person name="Guiguen Y."/>
        </authorList>
    </citation>
    <scope>NUCLEOTIDE SEQUENCE</scope>
    <source>
        <tissue evidence="2">Blood</tissue>
    </source>
</reference>